<dbReference type="AlphaFoldDB" id="A0A016VEM7"/>
<proteinExistence type="predicted"/>
<dbReference type="EMBL" id="JARK01001347">
    <property type="protein sequence ID" value="EYC25751.1"/>
    <property type="molecule type" value="Genomic_DNA"/>
</dbReference>
<gene>
    <name evidence="1" type="primary">Acey_s0011.g1367</name>
    <name evidence="1" type="ORF">Y032_0011g1367</name>
</gene>
<name>A0A016VEM7_9BILA</name>
<dbReference type="Proteomes" id="UP000024635">
    <property type="component" value="Unassembled WGS sequence"/>
</dbReference>
<comment type="caution">
    <text evidence="1">The sequence shown here is derived from an EMBL/GenBank/DDBJ whole genome shotgun (WGS) entry which is preliminary data.</text>
</comment>
<accession>A0A016VEM7</accession>
<sequence length="131" mass="14668">MLWKAVKTYAATRPRRTRRLFESELVLQIYTKPPYSLSAPIAFNYTTRVQKTSLFLPSAACTFGCCSRDTHTNRPITAQQRTSCTRPHVVTGENSPANCNHMTHAAFLPCTVHSSKIEVMMPILIAAVARL</sequence>
<organism evidence="1 2">
    <name type="scientific">Ancylostoma ceylanicum</name>
    <dbReference type="NCBI Taxonomy" id="53326"/>
    <lineage>
        <taxon>Eukaryota</taxon>
        <taxon>Metazoa</taxon>
        <taxon>Ecdysozoa</taxon>
        <taxon>Nematoda</taxon>
        <taxon>Chromadorea</taxon>
        <taxon>Rhabditida</taxon>
        <taxon>Rhabditina</taxon>
        <taxon>Rhabditomorpha</taxon>
        <taxon>Strongyloidea</taxon>
        <taxon>Ancylostomatidae</taxon>
        <taxon>Ancylostomatinae</taxon>
        <taxon>Ancylostoma</taxon>
    </lineage>
</organism>
<protein>
    <submittedName>
        <fullName evidence="1">Uncharacterized protein</fullName>
    </submittedName>
</protein>
<evidence type="ECO:0000313" key="1">
    <source>
        <dbReference type="EMBL" id="EYC25751.1"/>
    </source>
</evidence>
<reference evidence="2" key="1">
    <citation type="journal article" date="2015" name="Nat. Genet.">
        <title>The genome and transcriptome of the zoonotic hookworm Ancylostoma ceylanicum identify infection-specific gene families.</title>
        <authorList>
            <person name="Schwarz E.M."/>
            <person name="Hu Y."/>
            <person name="Antoshechkin I."/>
            <person name="Miller M.M."/>
            <person name="Sternberg P.W."/>
            <person name="Aroian R.V."/>
        </authorList>
    </citation>
    <scope>NUCLEOTIDE SEQUENCE</scope>
    <source>
        <strain evidence="2">HY135</strain>
    </source>
</reference>
<evidence type="ECO:0000313" key="2">
    <source>
        <dbReference type="Proteomes" id="UP000024635"/>
    </source>
</evidence>
<keyword evidence="2" id="KW-1185">Reference proteome</keyword>